<dbReference type="InterPro" id="IPR023187">
    <property type="entry name" value="Tscrpt_reg_MarR-type_CS"/>
</dbReference>
<dbReference type="PANTHER" id="PTHR42756:SF1">
    <property type="entry name" value="TRANSCRIPTIONAL REPRESSOR OF EMRAB OPERON"/>
    <property type="match status" value="1"/>
</dbReference>
<sequence length="196" mass="21335">MTAVIVIGGGARCVVIVSVLIIRLALLYATGIGEYALAKAHAAPPYNLAMTTDLERRFGFLVVDVGRLYGKRYDELAKSSLELTRAQCRMIAYLAHYGAMNQASLAELLEVAPISAGRLLERMEEGGWVARTPNPDDRRELLVSLTPKAEGVLTSARRVGDEVQAEALAGFTPEEAEQFSAMLQRMRANLGALVER</sequence>
<keyword evidence="4" id="KW-0812">Transmembrane</keyword>
<keyword evidence="7" id="KW-1185">Reference proteome</keyword>
<dbReference type="InterPro" id="IPR036388">
    <property type="entry name" value="WH-like_DNA-bd_sf"/>
</dbReference>
<accession>A0A1G6IYM7</accession>
<dbReference type="STRING" id="416944.SAMN05421548_10488"/>
<keyword evidence="3" id="KW-0804">Transcription</keyword>
<evidence type="ECO:0000256" key="1">
    <source>
        <dbReference type="ARBA" id="ARBA00023015"/>
    </source>
</evidence>
<dbReference type="InterPro" id="IPR036390">
    <property type="entry name" value="WH_DNA-bd_sf"/>
</dbReference>
<evidence type="ECO:0000256" key="3">
    <source>
        <dbReference type="ARBA" id="ARBA00023163"/>
    </source>
</evidence>
<feature type="transmembrane region" description="Helical" evidence="4">
    <location>
        <begin position="6"/>
        <end position="29"/>
    </location>
</feature>
<proteinExistence type="predicted"/>
<dbReference type="AlphaFoldDB" id="A0A1G6IYM7"/>
<dbReference type="GO" id="GO:0003677">
    <property type="term" value="F:DNA binding"/>
    <property type="evidence" value="ECO:0007669"/>
    <property type="project" value="UniProtKB-KW"/>
</dbReference>
<dbReference type="SUPFAM" id="SSF46785">
    <property type="entry name" value="Winged helix' DNA-binding domain"/>
    <property type="match status" value="1"/>
</dbReference>
<dbReference type="Pfam" id="PF01047">
    <property type="entry name" value="MarR"/>
    <property type="match status" value="1"/>
</dbReference>
<protein>
    <submittedName>
        <fullName evidence="6">DNA-binding transcriptional regulator, MarR family</fullName>
    </submittedName>
</protein>
<dbReference type="EMBL" id="FMYQ01000004">
    <property type="protein sequence ID" value="SDC11530.1"/>
    <property type="molecule type" value="Genomic_DNA"/>
</dbReference>
<name>A0A1G6IYM7_9BURK</name>
<dbReference type="PANTHER" id="PTHR42756">
    <property type="entry name" value="TRANSCRIPTIONAL REGULATOR, MARR"/>
    <property type="match status" value="1"/>
</dbReference>
<dbReference type="GO" id="GO:0003700">
    <property type="term" value="F:DNA-binding transcription factor activity"/>
    <property type="evidence" value="ECO:0007669"/>
    <property type="project" value="InterPro"/>
</dbReference>
<dbReference type="PRINTS" id="PR00598">
    <property type="entry name" value="HTHMARR"/>
</dbReference>
<keyword evidence="2 6" id="KW-0238">DNA-binding</keyword>
<evidence type="ECO:0000313" key="7">
    <source>
        <dbReference type="Proteomes" id="UP000198908"/>
    </source>
</evidence>
<dbReference type="SMART" id="SM00347">
    <property type="entry name" value="HTH_MARR"/>
    <property type="match status" value="1"/>
</dbReference>
<dbReference type="Gene3D" id="1.10.10.10">
    <property type="entry name" value="Winged helix-like DNA-binding domain superfamily/Winged helix DNA-binding domain"/>
    <property type="match status" value="1"/>
</dbReference>
<dbReference type="InterPro" id="IPR000835">
    <property type="entry name" value="HTH_MarR-typ"/>
</dbReference>
<evidence type="ECO:0000313" key="6">
    <source>
        <dbReference type="EMBL" id="SDC11530.1"/>
    </source>
</evidence>
<dbReference type="Proteomes" id="UP000198908">
    <property type="component" value="Unassembled WGS sequence"/>
</dbReference>
<dbReference type="PROSITE" id="PS01117">
    <property type="entry name" value="HTH_MARR_1"/>
    <property type="match status" value="1"/>
</dbReference>
<dbReference type="PROSITE" id="PS50995">
    <property type="entry name" value="HTH_MARR_2"/>
    <property type="match status" value="1"/>
</dbReference>
<feature type="domain" description="HTH marR-type" evidence="5">
    <location>
        <begin position="55"/>
        <end position="188"/>
    </location>
</feature>
<keyword evidence="1" id="KW-0805">Transcription regulation</keyword>
<gene>
    <name evidence="6" type="ORF">SAMN05421548_10488</name>
</gene>
<evidence type="ECO:0000259" key="5">
    <source>
        <dbReference type="PROSITE" id="PS50995"/>
    </source>
</evidence>
<organism evidence="6 7">
    <name type="scientific">Paraburkholderia lycopersici</name>
    <dbReference type="NCBI Taxonomy" id="416944"/>
    <lineage>
        <taxon>Bacteria</taxon>
        <taxon>Pseudomonadati</taxon>
        <taxon>Pseudomonadota</taxon>
        <taxon>Betaproteobacteria</taxon>
        <taxon>Burkholderiales</taxon>
        <taxon>Burkholderiaceae</taxon>
        <taxon>Paraburkholderia</taxon>
    </lineage>
</organism>
<reference evidence="7" key="1">
    <citation type="submission" date="2016-09" db="EMBL/GenBank/DDBJ databases">
        <authorList>
            <person name="Varghese N."/>
            <person name="Submissions S."/>
        </authorList>
    </citation>
    <scope>NUCLEOTIDE SEQUENCE [LARGE SCALE GENOMIC DNA]</scope>
    <source>
        <strain evidence="7">TNe-862</strain>
    </source>
</reference>
<keyword evidence="4" id="KW-0472">Membrane</keyword>
<keyword evidence="4" id="KW-1133">Transmembrane helix</keyword>
<evidence type="ECO:0000256" key="4">
    <source>
        <dbReference type="SAM" id="Phobius"/>
    </source>
</evidence>
<evidence type="ECO:0000256" key="2">
    <source>
        <dbReference type="ARBA" id="ARBA00023125"/>
    </source>
</evidence>